<keyword evidence="1" id="KW-0812">Transmembrane</keyword>
<comment type="caution">
    <text evidence="2">The sequence shown here is derived from an EMBL/GenBank/DDBJ whole genome shotgun (WGS) entry which is preliminary data.</text>
</comment>
<dbReference type="Pfam" id="PF07963">
    <property type="entry name" value="N_methyl"/>
    <property type="match status" value="1"/>
</dbReference>
<evidence type="ECO:0000256" key="1">
    <source>
        <dbReference type="SAM" id="Phobius"/>
    </source>
</evidence>
<dbReference type="EMBL" id="JAHRGL010000040">
    <property type="protein sequence ID" value="MBV2133793.1"/>
    <property type="molecule type" value="Genomic_DNA"/>
</dbReference>
<dbReference type="NCBIfam" id="TIGR02532">
    <property type="entry name" value="IV_pilin_GFxxxE"/>
    <property type="match status" value="1"/>
</dbReference>
<dbReference type="RefSeq" id="WP_217682240.1">
    <property type="nucleotide sequence ID" value="NZ_JAHRGL010000040.1"/>
</dbReference>
<evidence type="ECO:0000313" key="3">
    <source>
        <dbReference type="Proteomes" id="UP000813068"/>
    </source>
</evidence>
<gene>
    <name evidence="2" type="primary">pilV</name>
    <name evidence="2" type="ORF">KRX52_13510</name>
</gene>
<keyword evidence="1" id="KW-1133">Transmembrane helix</keyword>
<keyword evidence="3" id="KW-1185">Reference proteome</keyword>
<name>A0ABS6MYB0_9GAMM</name>
<evidence type="ECO:0000313" key="2">
    <source>
        <dbReference type="EMBL" id="MBV2133793.1"/>
    </source>
</evidence>
<protein>
    <submittedName>
        <fullName evidence="2">Type IV pilus modification protein PilV</fullName>
    </submittedName>
</protein>
<dbReference type="InterPro" id="IPR012902">
    <property type="entry name" value="N_methyl_site"/>
</dbReference>
<dbReference type="PROSITE" id="PS00409">
    <property type="entry name" value="PROKAR_NTER_METHYL"/>
    <property type="match status" value="1"/>
</dbReference>
<organism evidence="2 3">
    <name type="scientific">Geopseudomonas aromaticivorans</name>
    <dbReference type="NCBI Taxonomy" id="2849492"/>
    <lineage>
        <taxon>Bacteria</taxon>
        <taxon>Pseudomonadati</taxon>
        <taxon>Pseudomonadota</taxon>
        <taxon>Gammaproteobacteria</taxon>
        <taxon>Pseudomonadales</taxon>
        <taxon>Pseudomonadaceae</taxon>
        <taxon>Geopseudomonas</taxon>
    </lineage>
</organism>
<keyword evidence="1" id="KW-0472">Membrane</keyword>
<dbReference type="Proteomes" id="UP000813068">
    <property type="component" value="Unassembled WGS sequence"/>
</dbReference>
<reference evidence="2 3" key="1">
    <citation type="submission" date="2021-06" db="EMBL/GenBank/DDBJ databases">
        <title>Differences between aerobic and microaerobic xylene degrading microbial communities.</title>
        <authorList>
            <person name="Banerjee S."/>
            <person name="Tancsics A."/>
        </authorList>
    </citation>
    <scope>NUCLEOTIDE SEQUENCE [LARGE SCALE GENOMIC DNA]</scope>
    <source>
        <strain evidence="2 3">MAP12</strain>
    </source>
</reference>
<proteinExistence type="predicted"/>
<dbReference type="NCBIfam" id="TIGR02523">
    <property type="entry name" value="type_IV_pilV"/>
    <property type="match status" value="1"/>
</dbReference>
<feature type="transmembrane region" description="Helical" evidence="1">
    <location>
        <begin position="21"/>
        <end position="45"/>
    </location>
</feature>
<sequence length="197" mass="20576">MTRTYKGMDMRAVNRGAPAQSGFTLIEVLVTLLILAVGLLGLAGLQTRMLATELESYQRSHALVLVQDMVNRVNANRAEARNGSYSGATVYGTDTSHVCSTASVVGADLCQWNEALQGAGAADADGAEVGAMIGARGCIETVSGSANSEVILRVTVVWQGMSPTVAPSLTCGEGAYGDDDRMRRAVSMLVTLAYLGV</sequence>
<accession>A0ABS6MYB0</accession>
<dbReference type="InterPro" id="IPR013362">
    <property type="entry name" value="Pilus_4_PilV"/>
</dbReference>